<evidence type="ECO:0000256" key="3">
    <source>
        <dbReference type="ARBA" id="ARBA00023125"/>
    </source>
</evidence>
<dbReference type="GO" id="GO:0006310">
    <property type="term" value="P:DNA recombination"/>
    <property type="evidence" value="ECO:0007669"/>
    <property type="project" value="UniProtKB-KW"/>
</dbReference>
<keyword evidence="4" id="KW-0233">DNA recombination</keyword>
<dbReference type="InterPro" id="IPR002104">
    <property type="entry name" value="Integrase_catalytic"/>
</dbReference>
<keyword evidence="3" id="KW-0238">DNA-binding</keyword>
<sequence length="449" mass="50845">MILGVRMGQSRKRVGVDGSVRYTAYYDDIRGRRRSAGTFTSKREANKAWQRAEAKVAEGRAGDPARGRQTFRRYVEDEWLPNHVMEATTREGYTYTIYAHILNHFGDMKMIEILPSHVREWVGLLQARGMTPRTIRLTKTILSAIFTTALNDQVTVLHPCKGVKTPTVPRKPLRIITPAEFDAFYGCLPDDMSRLMVETDIESGMRWGELTELRPRDIDFANRIVTVSRTVVEVNPKYHPVGGRFLVKEYPKDKEWRRFRLSGAITAKLQASVDDRALAPDDLIFLYRVPGPPARTSTAIPADLGLTEPNGSGRRYRHGTLSAYAAGPCRCAYCRRAYADYRAERRSRGKDQPRPQRRWETDGHIPRRWFRDSVVCPALAKAGLDVAIRMQLLRHAHASWLLAGGADLQVVKERLGHGSISTTEQYLHTLPDADDTAVDAFARIRGRAT</sequence>
<gene>
    <name evidence="6" type="ORF">Sya03_59210</name>
</gene>
<dbReference type="EMBL" id="BOOY01000043">
    <property type="protein sequence ID" value="GIJ06569.1"/>
    <property type="molecule type" value="Genomic_DNA"/>
</dbReference>
<comment type="caution">
    <text evidence="6">The sequence shown here is derived from an EMBL/GenBank/DDBJ whole genome shotgun (WGS) entry which is preliminary data.</text>
</comment>
<name>A0A8J4DMU6_9ACTN</name>
<keyword evidence="2" id="KW-0229">DNA integration</keyword>
<accession>A0A8J4DMU6</accession>
<dbReference type="AlphaFoldDB" id="A0A8J4DMU6"/>
<dbReference type="Gene3D" id="1.10.150.130">
    <property type="match status" value="1"/>
</dbReference>
<dbReference type="GO" id="GO:0003677">
    <property type="term" value="F:DNA binding"/>
    <property type="evidence" value="ECO:0007669"/>
    <property type="project" value="UniProtKB-KW"/>
</dbReference>
<dbReference type="Pfam" id="PF14659">
    <property type="entry name" value="Phage_int_SAM_3"/>
    <property type="match status" value="1"/>
</dbReference>
<reference evidence="6" key="1">
    <citation type="submission" date="2021-01" db="EMBL/GenBank/DDBJ databases">
        <title>Whole genome shotgun sequence of Spirilliplanes yamanashiensis NBRC 15828.</title>
        <authorList>
            <person name="Komaki H."/>
            <person name="Tamura T."/>
        </authorList>
    </citation>
    <scope>NUCLEOTIDE SEQUENCE</scope>
    <source>
        <strain evidence="6">NBRC 15828</strain>
    </source>
</reference>
<evidence type="ECO:0000259" key="5">
    <source>
        <dbReference type="PROSITE" id="PS51898"/>
    </source>
</evidence>
<proteinExistence type="inferred from homology"/>
<dbReference type="Gene3D" id="1.10.443.10">
    <property type="entry name" value="Intergrase catalytic core"/>
    <property type="match status" value="1"/>
</dbReference>
<dbReference type="PANTHER" id="PTHR30349">
    <property type="entry name" value="PHAGE INTEGRASE-RELATED"/>
    <property type="match status" value="1"/>
</dbReference>
<comment type="similarity">
    <text evidence="1">Belongs to the 'phage' integrase family.</text>
</comment>
<dbReference type="Proteomes" id="UP000652013">
    <property type="component" value="Unassembled WGS sequence"/>
</dbReference>
<dbReference type="InterPro" id="IPR050090">
    <property type="entry name" value="Tyrosine_recombinase_XerCD"/>
</dbReference>
<keyword evidence="7" id="KW-1185">Reference proteome</keyword>
<dbReference type="GO" id="GO:0015074">
    <property type="term" value="P:DNA integration"/>
    <property type="evidence" value="ECO:0007669"/>
    <property type="project" value="UniProtKB-KW"/>
</dbReference>
<dbReference type="SUPFAM" id="SSF56349">
    <property type="entry name" value="DNA breaking-rejoining enzymes"/>
    <property type="match status" value="2"/>
</dbReference>
<evidence type="ECO:0000256" key="1">
    <source>
        <dbReference type="ARBA" id="ARBA00008857"/>
    </source>
</evidence>
<organism evidence="6 7">
    <name type="scientific">Spirilliplanes yamanashiensis</name>
    <dbReference type="NCBI Taxonomy" id="42233"/>
    <lineage>
        <taxon>Bacteria</taxon>
        <taxon>Bacillati</taxon>
        <taxon>Actinomycetota</taxon>
        <taxon>Actinomycetes</taxon>
        <taxon>Micromonosporales</taxon>
        <taxon>Micromonosporaceae</taxon>
        <taxon>Spirilliplanes</taxon>
    </lineage>
</organism>
<dbReference type="InterPro" id="IPR004107">
    <property type="entry name" value="Integrase_SAM-like_N"/>
</dbReference>
<dbReference type="PROSITE" id="PS51898">
    <property type="entry name" value="TYR_RECOMBINASE"/>
    <property type="match status" value="1"/>
</dbReference>
<evidence type="ECO:0000313" key="6">
    <source>
        <dbReference type="EMBL" id="GIJ06569.1"/>
    </source>
</evidence>
<evidence type="ECO:0000313" key="7">
    <source>
        <dbReference type="Proteomes" id="UP000652013"/>
    </source>
</evidence>
<dbReference type="InterPro" id="IPR013762">
    <property type="entry name" value="Integrase-like_cat_sf"/>
</dbReference>
<evidence type="ECO:0000256" key="2">
    <source>
        <dbReference type="ARBA" id="ARBA00022908"/>
    </source>
</evidence>
<dbReference type="InterPro" id="IPR011010">
    <property type="entry name" value="DNA_brk_join_enz"/>
</dbReference>
<evidence type="ECO:0000256" key="4">
    <source>
        <dbReference type="ARBA" id="ARBA00023172"/>
    </source>
</evidence>
<dbReference type="PANTHER" id="PTHR30349:SF64">
    <property type="entry name" value="PROPHAGE INTEGRASE INTD-RELATED"/>
    <property type="match status" value="1"/>
</dbReference>
<feature type="domain" description="Tyr recombinase" evidence="5">
    <location>
        <begin position="171"/>
        <end position="439"/>
    </location>
</feature>
<dbReference type="RefSeq" id="WP_203941739.1">
    <property type="nucleotide sequence ID" value="NZ_BAAAGJ010000004.1"/>
</dbReference>
<dbReference type="InterPro" id="IPR010998">
    <property type="entry name" value="Integrase_recombinase_N"/>
</dbReference>
<dbReference type="Pfam" id="PF00589">
    <property type="entry name" value="Phage_integrase"/>
    <property type="match status" value="1"/>
</dbReference>
<protein>
    <recommendedName>
        <fullName evidence="5">Tyr recombinase domain-containing protein</fullName>
    </recommendedName>
</protein>